<gene>
    <name evidence="8" type="ORF">EPA93_42240</name>
</gene>
<dbReference type="Pfam" id="PF07282">
    <property type="entry name" value="Cas12f1-like_TNB"/>
    <property type="match status" value="1"/>
</dbReference>
<dbReference type="GO" id="GO:0032196">
    <property type="term" value="P:transposition"/>
    <property type="evidence" value="ECO:0007669"/>
    <property type="project" value="UniProtKB-KW"/>
</dbReference>
<keyword evidence="2" id="KW-0815">Transposition</keyword>
<evidence type="ECO:0000313" key="8">
    <source>
        <dbReference type="EMBL" id="QBD82250.1"/>
    </source>
</evidence>
<dbReference type="Proteomes" id="UP000290365">
    <property type="component" value="Chromosome"/>
</dbReference>
<name>A0A4P6K3B8_KTERU</name>
<dbReference type="InterPro" id="IPR001959">
    <property type="entry name" value="Transposase"/>
</dbReference>
<evidence type="ECO:0000256" key="4">
    <source>
        <dbReference type="ARBA" id="ARBA00023172"/>
    </source>
</evidence>
<proteinExistence type="inferred from homology"/>
<keyword evidence="9" id="KW-1185">Reference proteome</keyword>
<reference evidence="8 9" key="1">
    <citation type="submission" date="2019-01" db="EMBL/GenBank/DDBJ databases">
        <title>Ktedonosporobacter rubrisoli SCAWS-G2.</title>
        <authorList>
            <person name="Huang Y."/>
            <person name="Yan B."/>
        </authorList>
    </citation>
    <scope>NUCLEOTIDE SEQUENCE [LARGE SCALE GENOMIC DNA]</scope>
    <source>
        <strain evidence="8 9">SCAWS-G2</strain>
    </source>
</reference>
<feature type="compositionally biased region" description="Basic residues" evidence="5">
    <location>
        <begin position="428"/>
        <end position="437"/>
    </location>
</feature>
<feature type="domain" description="Probable transposase IS891/IS1136/IS1341" evidence="6">
    <location>
        <begin position="171"/>
        <end position="281"/>
    </location>
</feature>
<dbReference type="GO" id="GO:0006310">
    <property type="term" value="P:DNA recombination"/>
    <property type="evidence" value="ECO:0007669"/>
    <property type="project" value="UniProtKB-KW"/>
</dbReference>
<dbReference type="OrthoDB" id="140422at2"/>
<evidence type="ECO:0000256" key="5">
    <source>
        <dbReference type="SAM" id="MobiDB-lite"/>
    </source>
</evidence>
<protein>
    <submittedName>
        <fullName evidence="8">Transposase</fullName>
    </submittedName>
</protein>
<evidence type="ECO:0000313" key="9">
    <source>
        <dbReference type="Proteomes" id="UP000290365"/>
    </source>
</evidence>
<dbReference type="NCBIfam" id="NF040570">
    <property type="entry name" value="guided_TnpB"/>
    <property type="match status" value="1"/>
</dbReference>
<dbReference type="AlphaFoldDB" id="A0A4P6K3B8"/>
<organism evidence="8 9">
    <name type="scientific">Ktedonosporobacter rubrisoli</name>
    <dbReference type="NCBI Taxonomy" id="2509675"/>
    <lineage>
        <taxon>Bacteria</taxon>
        <taxon>Bacillati</taxon>
        <taxon>Chloroflexota</taxon>
        <taxon>Ktedonobacteria</taxon>
        <taxon>Ktedonobacterales</taxon>
        <taxon>Ktedonosporobacteraceae</taxon>
        <taxon>Ktedonosporobacter</taxon>
    </lineage>
</organism>
<evidence type="ECO:0000256" key="2">
    <source>
        <dbReference type="ARBA" id="ARBA00022578"/>
    </source>
</evidence>
<sequence length="437" mass="49956">MQLVEQHIIDRNDPRYHVIDEAAFKSKNLYNAGNYEVRQSYILAGKYLNYHEMDRRMQSHEAYKALPAKVSQQVLMQLHHDWEAFFKARKAYNEDPSKFRARPRIPGYKQKTEGRNMLVYTIQALSRGKRGLKHGIIKPSMLAIEVKTKQKDIHQVRIVPRKGFYVIEAVYSREEKQSPVNSAYYAGIDIGMNNLVALTSNKPGFRSVLVNGRPVKSVNQFYNKHKAELQSQLRRKGTTKRMERMTNRRNRRIDQYLHTVSKRIIDLVVKEGIGTLCIGKNDGWKQEANMGRRNNQNFVSIPHARFISMLTYKAELVGIRVEITEESYTSKASLLDLDPLPVRTNGDEKHTFSGKRIKRGLYRAKDGRKINADINGAGNVIRKVAPDAFSKVEGVEDGKAVLASLVVHPVRLVVAPARTQKASNGASKRSRERSKTL</sequence>
<accession>A0A4P6K3B8</accession>
<keyword evidence="3" id="KW-0238">DNA-binding</keyword>
<dbReference type="Pfam" id="PF01385">
    <property type="entry name" value="OrfB_IS605"/>
    <property type="match status" value="1"/>
</dbReference>
<dbReference type="GO" id="GO:0003677">
    <property type="term" value="F:DNA binding"/>
    <property type="evidence" value="ECO:0007669"/>
    <property type="project" value="UniProtKB-KW"/>
</dbReference>
<comment type="similarity">
    <text evidence="1">In the C-terminal section; belongs to the transposase 35 family.</text>
</comment>
<dbReference type="InterPro" id="IPR010095">
    <property type="entry name" value="Cas12f1-like_TNB"/>
</dbReference>
<evidence type="ECO:0000259" key="7">
    <source>
        <dbReference type="Pfam" id="PF07282"/>
    </source>
</evidence>
<dbReference type="KEGG" id="kbs:EPA93_42240"/>
<feature type="region of interest" description="Disordered" evidence="5">
    <location>
        <begin position="418"/>
        <end position="437"/>
    </location>
</feature>
<evidence type="ECO:0000256" key="1">
    <source>
        <dbReference type="ARBA" id="ARBA00008761"/>
    </source>
</evidence>
<evidence type="ECO:0000259" key="6">
    <source>
        <dbReference type="Pfam" id="PF01385"/>
    </source>
</evidence>
<dbReference type="RefSeq" id="WP_129893319.1">
    <property type="nucleotide sequence ID" value="NZ_CP035758.1"/>
</dbReference>
<evidence type="ECO:0000256" key="3">
    <source>
        <dbReference type="ARBA" id="ARBA00023125"/>
    </source>
</evidence>
<dbReference type="NCBIfam" id="TIGR01766">
    <property type="entry name" value="IS200/IS605 family accessory protein TnpB-like domain"/>
    <property type="match status" value="1"/>
</dbReference>
<feature type="domain" description="Cas12f1-like TNB" evidence="7">
    <location>
        <begin position="303"/>
        <end position="379"/>
    </location>
</feature>
<dbReference type="EMBL" id="CP035758">
    <property type="protein sequence ID" value="QBD82250.1"/>
    <property type="molecule type" value="Genomic_DNA"/>
</dbReference>
<keyword evidence="4" id="KW-0233">DNA recombination</keyword>